<protein>
    <submittedName>
        <fullName evidence="1">Uncharacterized protein</fullName>
    </submittedName>
</protein>
<organism evidence="1 2">
    <name type="scientific">Candidatus Jidaibacter acanthamoebae</name>
    <dbReference type="NCBI Taxonomy" id="86105"/>
    <lineage>
        <taxon>Bacteria</taxon>
        <taxon>Pseudomonadati</taxon>
        <taxon>Pseudomonadota</taxon>
        <taxon>Alphaproteobacteria</taxon>
        <taxon>Rickettsiales</taxon>
        <taxon>Candidatus Midichloriaceae</taxon>
        <taxon>Candidatus Jidaibacter</taxon>
    </lineage>
</organism>
<dbReference type="STRING" id="86105.NF27_JK00060"/>
<evidence type="ECO:0000313" key="1">
    <source>
        <dbReference type="EMBL" id="KIE04111.1"/>
    </source>
</evidence>
<proteinExistence type="predicted"/>
<dbReference type="Proteomes" id="UP000031258">
    <property type="component" value="Unassembled WGS sequence"/>
</dbReference>
<dbReference type="EMBL" id="JSWE01000228">
    <property type="protein sequence ID" value="KIE04111.1"/>
    <property type="molecule type" value="Genomic_DNA"/>
</dbReference>
<evidence type="ECO:0000313" key="2">
    <source>
        <dbReference type="Proteomes" id="UP000031258"/>
    </source>
</evidence>
<sequence length="39" mass="4480">MGFEELKNRIISNIAQLPESKSYIEKLQSNKFINIPKSA</sequence>
<name>A0A0C1MW59_9RICK</name>
<keyword evidence="2" id="KW-1185">Reference proteome</keyword>
<accession>A0A0C1MW59</accession>
<comment type="caution">
    <text evidence="1">The sequence shown here is derived from an EMBL/GenBank/DDBJ whole genome shotgun (WGS) entry which is preliminary data.</text>
</comment>
<gene>
    <name evidence="1" type="ORF">NF27_JK00060</name>
</gene>
<dbReference type="AlphaFoldDB" id="A0A0C1MW59"/>
<reference evidence="1 2" key="1">
    <citation type="submission" date="2014-11" db="EMBL/GenBank/DDBJ databases">
        <title>A Rickettsiales Symbiont of Amoebae With Ancient Features.</title>
        <authorList>
            <person name="Schulz F."/>
            <person name="Martijn J."/>
            <person name="Wascher F."/>
            <person name="Kostanjsek R."/>
            <person name="Ettema T.J."/>
            <person name="Horn M."/>
        </authorList>
    </citation>
    <scope>NUCLEOTIDE SEQUENCE [LARGE SCALE GENOMIC DNA]</scope>
    <source>
        <strain evidence="1 2">UWC36</strain>
    </source>
</reference>